<evidence type="ECO:0000256" key="1">
    <source>
        <dbReference type="ARBA" id="ARBA00001946"/>
    </source>
</evidence>
<gene>
    <name evidence="16" type="ORF">T552_03022</name>
</gene>
<dbReference type="GO" id="GO:0005524">
    <property type="term" value="F:ATP binding"/>
    <property type="evidence" value="ECO:0007669"/>
    <property type="project" value="UniProtKB-UniRule"/>
</dbReference>
<evidence type="ECO:0000256" key="13">
    <source>
        <dbReference type="PROSITE-ProRule" id="PRU10141"/>
    </source>
</evidence>
<keyword evidence="9 13" id="KW-0067">ATP-binding</keyword>
<dbReference type="EC" id="2.7.11.1" evidence="3"/>
<name>A0A0W4ZCI1_PNEC8</name>
<feature type="compositionally biased region" description="Polar residues" evidence="14">
    <location>
        <begin position="363"/>
        <end position="389"/>
    </location>
</feature>
<sequence length="683" mass="76072">MVGKEQIQELQSSSSLSLSPCNSKDGKFSSASIRSKYSNISEQIALDLPAFELVPHRPAPKPPSVLRKMENFSSRTLESIHSRSAPDVWKSTQGPFTPPTQQLNTWTRSPPYSHGFTRTCTITSETMASSTPTKSYGNSNHILSPPTTGGSGKSSKSVFGHFMSNITEILGSQKKTEISSPYDLVHLTHVDFNAKTGKYNGLPKEWQKLLSECGISEKEQEENFHAIMDIVSFYADGMASPVLSVADDDDDLVDSINGLDPFKTESPKKPSLSSSMTVFPKKRGVLRDVPSLPADAKQRILEAKKKVDIPLHPSSSKLFLSSKKVWGAPITTLKKPKPNPNLNTKKREVFPKNTSHPLKPYISSPTYDSGSLLNNNSDKSIQDLQNDVSKQSELRKSSNSGSQTLLRLRLICNIEDPTRLYRNLVKIGQGASGGVYTAYQVGTNMMVAIKQINLGNQLKRDLIVNEILVMKQNKHENIVNYIDSFLFKEDLWVIMEYMEGGSLTDVLMSNIMTESQIATVVKEVLKGLIYLHSKGIIHRDIKSDNVLLSLDGLIKLTDFGFCARVNEAMNKRTTMVGTPYWMAPEVITRKEYGPNVDVWSLGIMCIEMIEGEPPYLDENPLRALYLIATNGTPKITQLQNLSQPFRDFLHLTLQVNPEHRPPSSTLLSHLFFNKVLPLNCLIP</sequence>
<dbReference type="CDD" id="cd06614">
    <property type="entry name" value="STKc_PAK"/>
    <property type="match status" value="1"/>
</dbReference>
<dbReference type="VEuPathDB" id="FungiDB:T552_03022"/>
<comment type="caution">
    <text evidence="16">The sequence shown here is derived from an EMBL/GenBank/DDBJ whole genome shotgun (WGS) entry which is preliminary data.</text>
</comment>
<comment type="cofactor">
    <cofactor evidence="1">
        <name>Mg(2+)</name>
        <dbReference type="ChEBI" id="CHEBI:18420"/>
    </cofactor>
</comment>
<protein>
    <recommendedName>
        <fullName evidence="3">non-specific serine/threonine protein kinase</fullName>
        <ecNumber evidence="3">2.7.11.1</ecNumber>
    </recommendedName>
</protein>
<dbReference type="InterPro" id="IPR000095">
    <property type="entry name" value="CRIB_dom"/>
</dbReference>
<dbReference type="SMART" id="SM00220">
    <property type="entry name" value="S_TKc"/>
    <property type="match status" value="1"/>
</dbReference>
<organism evidence="16 17">
    <name type="scientific">Pneumocystis carinii (strain B80)</name>
    <name type="common">Rat pneumocystis pneumonia agent</name>
    <name type="synonym">Pneumocystis carinii f. sp. carinii</name>
    <dbReference type="NCBI Taxonomy" id="1408658"/>
    <lineage>
        <taxon>Eukaryota</taxon>
        <taxon>Fungi</taxon>
        <taxon>Dikarya</taxon>
        <taxon>Ascomycota</taxon>
        <taxon>Taphrinomycotina</taxon>
        <taxon>Pneumocystomycetes</taxon>
        <taxon>Pneumocystaceae</taxon>
        <taxon>Pneumocystis</taxon>
    </lineage>
</organism>
<dbReference type="InterPro" id="IPR008271">
    <property type="entry name" value="Ser/Thr_kinase_AS"/>
</dbReference>
<dbReference type="Pfam" id="PF00069">
    <property type="entry name" value="Pkinase"/>
    <property type="match status" value="1"/>
</dbReference>
<dbReference type="Proteomes" id="UP000054454">
    <property type="component" value="Unassembled WGS sequence"/>
</dbReference>
<dbReference type="GO" id="GO:0004674">
    <property type="term" value="F:protein serine/threonine kinase activity"/>
    <property type="evidence" value="ECO:0007669"/>
    <property type="project" value="UniProtKB-KW"/>
</dbReference>
<evidence type="ECO:0000256" key="8">
    <source>
        <dbReference type="ARBA" id="ARBA00022777"/>
    </source>
</evidence>
<feature type="compositionally biased region" description="Low complexity" evidence="14">
    <location>
        <begin position="144"/>
        <end position="155"/>
    </location>
</feature>
<dbReference type="RefSeq" id="XP_018224672.1">
    <property type="nucleotide sequence ID" value="XM_018371542.1"/>
</dbReference>
<feature type="compositionally biased region" description="Polar residues" evidence="14">
    <location>
        <begin position="90"/>
        <end position="109"/>
    </location>
</feature>
<dbReference type="PANTHER" id="PTHR45832:SF22">
    <property type="entry name" value="SERINE_THREONINE-PROTEIN KINASE SAMKA-RELATED"/>
    <property type="match status" value="1"/>
</dbReference>
<dbReference type="InterPro" id="IPR036936">
    <property type="entry name" value="CRIB_dom_sf"/>
</dbReference>
<dbReference type="FunFam" id="1.10.510.10:FF:000768">
    <property type="entry name" value="Non-specific serine/threonine protein kinase"/>
    <property type="match status" value="1"/>
</dbReference>
<dbReference type="SUPFAM" id="SSF56112">
    <property type="entry name" value="Protein kinase-like (PK-like)"/>
    <property type="match status" value="1"/>
</dbReference>
<comment type="catalytic activity">
    <reaction evidence="11">
        <text>L-threonyl-[protein] + ATP = O-phospho-L-threonyl-[protein] + ADP + H(+)</text>
        <dbReference type="Rhea" id="RHEA:46608"/>
        <dbReference type="Rhea" id="RHEA-COMP:11060"/>
        <dbReference type="Rhea" id="RHEA-COMP:11605"/>
        <dbReference type="ChEBI" id="CHEBI:15378"/>
        <dbReference type="ChEBI" id="CHEBI:30013"/>
        <dbReference type="ChEBI" id="CHEBI:30616"/>
        <dbReference type="ChEBI" id="CHEBI:61977"/>
        <dbReference type="ChEBI" id="CHEBI:456216"/>
        <dbReference type="EC" id="2.7.11.1"/>
    </reaction>
</comment>
<reference evidence="17" key="1">
    <citation type="journal article" date="2016" name="Nat. Commun.">
        <title>Genome analysis of three Pneumocystis species reveals adaptation mechanisms to life exclusively in mammalian hosts.</title>
        <authorList>
            <person name="Ma L."/>
            <person name="Chen Z."/>
            <person name="Huang D.W."/>
            <person name="Kutty G."/>
            <person name="Ishihara M."/>
            <person name="Wang H."/>
            <person name="Abouelleil A."/>
            <person name="Bishop L."/>
            <person name="Davey E."/>
            <person name="Deng R."/>
            <person name="Deng X."/>
            <person name="Fan L."/>
            <person name="Fantoni G."/>
            <person name="Fitzgerald M."/>
            <person name="Gogineni E."/>
            <person name="Goldberg J.M."/>
            <person name="Handley G."/>
            <person name="Hu X."/>
            <person name="Huber C."/>
            <person name="Jiao X."/>
            <person name="Jones K."/>
            <person name="Levin J.Z."/>
            <person name="Liu Y."/>
            <person name="Macdonald P."/>
            <person name="Melnikov A."/>
            <person name="Raley C."/>
            <person name="Sassi M."/>
            <person name="Sherman B.T."/>
            <person name="Song X."/>
            <person name="Sykes S."/>
            <person name="Tran B."/>
            <person name="Walsh L."/>
            <person name="Xia Y."/>
            <person name="Yang J."/>
            <person name="Young S."/>
            <person name="Zeng Q."/>
            <person name="Zheng X."/>
            <person name="Stephens R."/>
            <person name="Nusbaum C."/>
            <person name="Birren B.W."/>
            <person name="Azadi P."/>
            <person name="Lempicki R.A."/>
            <person name="Cuomo C.A."/>
            <person name="Kovacs J.A."/>
        </authorList>
    </citation>
    <scope>NUCLEOTIDE SEQUENCE [LARGE SCALE GENOMIC DNA]</scope>
    <source>
        <strain evidence="17">B80</strain>
    </source>
</reference>
<feature type="region of interest" description="Disordered" evidence="14">
    <location>
        <begin position="83"/>
        <end position="109"/>
    </location>
</feature>
<feature type="binding site" evidence="13">
    <location>
        <position position="450"/>
    </location>
    <ligand>
        <name>ATP</name>
        <dbReference type="ChEBI" id="CHEBI:30616"/>
    </ligand>
</feature>
<dbReference type="Pfam" id="PF00786">
    <property type="entry name" value="PBD"/>
    <property type="match status" value="1"/>
</dbReference>
<feature type="compositionally biased region" description="Polar residues" evidence="14">
    <location>
        <begin position="128"/>
        <end position="142"/>
    </location>
</feature>
<keyword evidence="7 13" id="KW-0547">Nucleotide-binding</keyword>
<keyword evidence="8" id="KW-0418">Kinase</keyword>
<evidence type="ECO:0000256" key="11">
    <source>
        <dbReference type="ARBA" id="ARBA00047899"/>
    </source>
</evidence>
<evidence type="ECO:0000313" key="17">
    <source>
        <dbReference type="Proteomes" id="UP000054454"/>
    </source>
</evidence>
<evidence type="ECO:0000256" key="4">
    <source>
        <dbReference type="ARBA" id="ARBA00022527"/>
    </source>
</evidence>
<evidence type="ECO:0000256" key="5">
    <source>
        <dbReference type="ARBA" id="ARBA00022679"/>
    </source>
</evidence>
<evidence type="ECO:0000313" key="16">
    <source>
        <dbReference type="EMBL" id="KTW26128.1"/>
    </source>
</evidence>
<feature type="region of interest" description="Disordered" evidence="14">
    <location>
        <begin position="128"/>
        <end position="155"/>
    </location>
</feature>
<evidence type="ECO:0000256" key="12">
    <source>
        <dbReference type="ARBA" id="ARBA00048679"/>
    </source>
</evidence>
<feature type="region of interest" description="Disordered" evidence="14">
    <location>
        <begin position="330"/>
        <end position="396"/>
    </location>
</feature>
<dbReference type="Gene3D" id="3.30.200.20">
    <property type="entry name" value="Phosphorylase Kinase, domain 1"/>
    <property type="match status" value="1"/>
</dbReference>
<dbReference type="OrthoDB" id="248923at2759"/>
<comment type="catalytic activity">
    <reaction evidence="12">
        <text>L-seryl-[protein] + ATP = O-phospho-L-seryl-[protein] + ADP + H(+)</text>
        <dbReference type="Rhea" id="RHEA:17989"/>
        <dbReference type="Rhea" id="RHEA-COMP:9863"/>
        <dbReference type="Rhea" id="RHEA-COMP:11604"/>
        <dbReference type="ChEBI" id="CHEBI:15378"/>
        <dbReference type="ChEBI" id="CHEBI:29999"/>
        <dbReference type="ChEBI" id="CHEBI:30616"/>
        <dbReference type="ChEBI" id="CHEBI:83421"/>
        <dbReference type="ChEBI" id="CHEBI:456216"/>
        <dbReference type="EC" id="2.7.11.1"/>
    </reaction>
</comment>
<dbReference type="SMART" id="SM00285">
    <property type="entry name" value="PBD"/>
    <property type="match status" value="1"/>
</dbReference>
<dbReference type="InterPro" id="IPR017441">
    <property type="entry name" value="Protein_kinase_ATP_BS"/>
</dbReference>
<dbReference type="Gene3D" id="1.10.510.10">
    <property type="entry name" value="Transferase(Phosphotransferase) domain 1"/>
    <property type="match status" value="1"/>
</dbReference>
<dbReference type="InterPro" id="IPR000719">
    <property type="entry name" value="Prot_kinase_dom"/>
</dbReference>
<evidence type="ECO:0000256" key="14">
    <source>
        <dbReference type="SAM" id="MobiDB-lite"/>
    </source>
</evidence>
<evidence type="ECO:0000256" key="10">
    <source>
        <dbReference type="ARBA" id="ARBA00022842"/>
    </source>
</evidence>
<feature type="domain" description="Protein kinase" evidence="15">
    <location>
        <begin position="421"/>
        <end position="672"/>
    </location>
</feature>
<dbReference type="Gene3D" id="3.90.810.10">
    <property type="entry name" value="CRIB domain"/>
    <property type="match status" value="1"/>
</dbReference>
<keyword evidence="10" id="KW-0460">Magnesium</keyword>
<proteinExistence type="inferred from homology"/>
<dbReference type="PANTHER" id="PTHR45832">
    <property type="entry name" value="SERINE/THREONINE-PROTEIN KINASE SAMKA-RELATED-RELATED"/>
    <property type="match status" value="1"/>
</dbReference>
<keyword evidence="17" id="KW-1185">Reference proteome</keyword>
<evidence type="ECO:0000256" key="9">
    <source>
        <dbReference type="ARBA" id="ARBA00022840"/>
    </source>
</evidence>
<evidence type="ECO:0000256" key="3">
    <source>
        <dbReference type="ARBA" id="ARBA00012513"/>
    </source>
</evidence>
<dbReference type="CDD" id="cd01093">
    <property type="entry name" value="CRIB_PAK_like"/>
    <property type="match status" value="1"/>
</dbReference>
<dbReference type="PROSITE" id="PS50011">
    <property type="entry name" value="PROTEIN_KINASE_DOM"/>
    <property type="match status" value="1"/>
</dbReference>
<dbReference type="GeneID" id="28937745"/>
<evidence type="ECO:0000256" key="2">
    <source>
        <dbReference type="ARBA" id="ARBA00008874"/>
    </source>
</evidence>
<comment type="similarity">
    <text evidence="2">Belongs to the protein kinase superfamily. STE Ser/Thr protein kinase family. STE20 subfamily.</text>
</comment>
<evidence type="ECO:0000256" key="6">
    <source>
        <dbReference type="ARBA" id="ARBA00022723"/>
    </source>
</evidence>
<accession>A0A0W4ZCI1</accession>
<dbReference type="InterPro" id="IPR011009">
    <property type="entry name" value="Kinase-like_dom_sf"/>
</dbReference>
<dbReference type="InterPro" id="IPR033923">
    <property type="entry name" value="PAK_BD"/>
</dbReference>
<keyword evidence="6" id="KW-0479">Metal-binding</keyword>
<feature type="region of interest" description="Disordered" evidence="14">
    <location>
        <begin position="1"/>
        <end position="30"/>
    </location>
</feature>
<dbReference type="AlphaFoldDB" id="A0A0W4ZCI1"/>
<dbReference type="InterPro" id="IPR051931">
    <property type="entry name" value="PAK3-like"/>
</dbReference>
<dbReference type="PROSITE" id="PS00108">
    <property type="entry name" value="PROTEIN_KINASE_ST"/>
    <property type="match status" value="1"/>
</dbReference>
<dbReference type="EMBL" id="LFVZ01000014">
    <property type="protein sequence ID" value="KTW26128.1"/>
    <property type="molecule type" value="Genomic_DNA"/>
</dbReference>
<keyword evidence="5" id="KW-0808">Transferase</keyword>
<evidence type="ECO:0000256" key="7">
    <source>
        <dbReference type="ARBA" id="ARBA00022741"/>
    </source>
</evidence>
<keyword evidence="4" id="KW-0723">Serine/threonine-protein kinase</keyword>
<evidence type="ECO:0000259" key="15">
    <source>
        <dbReference type="PROSITE" id="PS50011"/>
    </source>
</evidence>
<dbReference type="PROSITE" id="PS00107">
    <property type="entry name" value="PROTEIN_KINASE_ATP"/>
    <property type="match status" value="1"/>
</dbReference>
<dbReference type="GO" id="GO:0046872">
    <property type="term" value="F:metal ion binding"/>
    <property type="evidence" value="ECO:0007669"/>
    <property type="project" value="UniProtKB-KW"/>
</dbReference>